<dbReference type="AlphaFoldDB" id="A0A2S1LZP2"/>
<keyword evidence="2" id="KW-1185">Reference proteome</keyword>
<dbReference type="KEGG" id="beo:BEH_25200"/>
<geneLocation type="plasmid" evidence="2">
    <name>pbeh2</name>
</geneLocation>
<dbReference type="OrthoDB" id="9960416at2"/>
<proteinExistence type="predicted"/>
<reference evidence="1 2" key="1">
    <citation type="journal article" date="2015" name="PLoS ONE">
        <title>Genome Sequence of Bacillus endophyticus and Analysis of Its Companion Mechanism in the Ketogulonigenium vulgare-Bacillus Strain Consortium.</title>
        <authorList>
            <person name="Jia N."/>
            <person name="Du J."/>
            <person name="Ding M.Z."/>
            <person name="Gao F."/>
            <person name="Yuan Y.J."/>
        </authorList>
    </citation>
    <scope>NUCLEOTIDE SEQUENCE [LARGE SCALE GENOMIC DNA]</scope>
    <source>
        <strain evidence="1 2">Hbe603</strain>
        <plasmid evidence="2">pbeh2</plasmid>
    </source>
</reference>
<organism evidence="1 2">
    <name type="scientific">Priestia filamentosa</name>
    <dbReference type="NCBI Taxonomy" id="1402861"/>
    <lineage>
        <taxon>Bacteria</taxon>
        <taxon>Bacillati</taxon>
        <taxon>Bacillota</taxon>
        <taxon>Bacilli</taxon>
        <taxon>Bacillales</taxon>
        <taxon>Bacillaceae</taxon>
        <taxon>Priestia</taxon>
    </lineage>
</organism>
<keyword evidence="1" id="KW-0614">Plasmid</keyword>
<accession>A0A2S1LZP2</accession>
<protein>
    <submittedName>
        <fullName evidence="1">Uncharacterized protein</fullName>
    </submittedName>
</protein>
<dbReference type="Proteomes" id="UP000036202">
    <property type="component" value="Plasmid pbeh2"/>
</dbReference>
<dbReference type="RefSeq" id="WP_046218544.1">
    <property type="nucleotide sequence ID" value="NZ_CP015324.1"/>
</dbReference>
<evidence type="ECO:0000313" key="1">
    <source>
        <dbReference type="EMBL" id="AWG44284.1"/>
    </source>
</evidence>
<name>A0A2S1LZP2_9BACI</name>
<sequence>MGKMVKKTWIITEDEKDQHFVNAINRILENVESLRGSAMKAENVEEFYTKILKDLRLLKVYK</sequence>
<dbReference type="EMBL" id="CP015324">
    <property type="protein sequence ID" value="AWG44284.1"/>
    <property type="molecule type" value="Genomic_DNA"/>
</dbReference>
<evidence type="ECO:0000313" key="2">
    <source>
        <dbReference type="Proteomes" id="UP000036202"/>
    </source>
</evidence>
<gene>
    <name evidence="1" type="ORF">BEH_25200</name>
</gene>